<dbReference type="InterPro" id="IPR019587">
    <property type="entry name" value="Polyketide_cyclase/dehydratase"/>
</dbReference>
<comment type="caution">
    <text evidence="1">The sequence shown here is derived from an EMBL/GenBank/DDBJ whole genome shotgun (WGS) entry which is preliminary data.</text>
</comment>
<evidence type="ECO:0000313" key="1">
    <source>
        <dbReference type="EMBL" id="MDR7363859.1"/>
    </source>
</evidence>
<sequence>MTRFTSSTQSEAVITADRDRVWEMLTDPDTVARLTPLLQRIEVDGDLWIWHMGSIPGLPVKFAPTFTERMKETPKERIEYEHAPRGGKEPAAVKGWYSLEDHPKGVRLGIYLEICVALPLPKVAGGMVQGVMSQVMNQMGDRFAKRMLAELDAEEVAA</sequence>
<dbReference type="CDD" id="cd07812">
    <property type="entry name" value="SRPBCC"/>
    <property type="match status" value="1"/>
</dbReference>
<protein>
    <submittedName>
        <fullName evidence="1">Carbon monoxide dehydrogenase subunit G</fullName>
    </submittedName>
</protein>
<proteinExistence type="predicted"/>
<name>A0ABU2BZQ1_9ACTN</name>
<dbReference type="SUPFAM" id="SSF55961">
    <property type="entry name" value="Bet v1-like"/>
    <property type="match status" value="1"/>
</dbReference>
<accession>A0ABU2BZQ1</accession>
<dbReference type="Pfam" id="PF10604">
    <property type="entry name" value="Polyketide_cyc2"/>
    <property type="match status" value="1"/>
</dbReference>
<gene>
    <name evidence="1" type="ORF">J2S63_003412</name>
</gene>
<dbReference type="Gene3D" id="3.30.530.20">
    <property type="match status" value="1"/>
</dbReference>
<dbReference type="Proteomes" id="UP001183648">
    <property type="component" value="Unassembled WGS sequence"/>
</dbReference>
<organism evidence="1 2">
    <name type="scientific">Nocardioides marmoribigeumensis</name>
    <dbReference type="NCBI Taxonomy" id="433649"/>
    <lineage>
        <taxon>Bacteria</taxon>
        <taxon>Bacillati</taxon>
        <taxon>Actinomycetota</taxon>
        <taxon>Actinomycetes</taxon>
        <taxon>Propionibacteriales</taxon>
        <taxon>Nocardioidaceae</taxon>
        <taxon>Nocardioides</taxon>
    </lineage>
</organism>
<keyword evidence="2" id="KW-1185">Reference proteome</keyword>
<evidence type="ECO:0000313" key="2">
    <source>
        <dbReference type="Proteomes" id="UP001183648"/>
    </source>
</evidence>
<dbReference type="InterPro" id="IPR023393">
    <property type="entry name" value="START-like_dom_sf"/>
</dbReference>
<dbReference type="RefSeq" id="WP_310304742.1">
    <property type="nucleotide sequence ID" value="NZ_BAAAPS010000005.1"/>
</dbReference>
<dbReference type="EMBL" id="JAVDYG010000001">
    <property type="protein sequence ID" value="MDR7363859.1"/>
    <property type="molecule type" value="Genomic_DNA"/>
</dbReference>
<reference evidence="1 2" key="1">
    <citation type="submission" date="2023-07" db="EMBL/GenBank/DDBJ databases">
        <title>Sequencing the genomes of 1000 actinobacteria strains.</title>
        <authorList>
            <person name="Klenk H.-P."/>
        </authorList>
    </citation>
    <scope>NUCLEOTIDE SEQUENCE [LARGE SCALE GENOMIC DNA]</scope>
    <source>
        <strain evidence="1 2">DSM 19426</strain>
    </source>
</reference>